<dbReference type="Proteomes" id="UP000243073">
    <property type="component" value="Unassembled WGS sequence"/>
</dbReference>
<dbReference type="PANTHER" id="PTHR46889:SF4">
    <property type="entry name" value="TRANSPOSASE INSO FOR INSERTION SEQUENCE ELEMENT IS911B-RELATED"/>
    <property type="match status" value="1"/>
</dbReference>
<feature type="domain" description="Integrase catalytic" evidence="1">
    <location>
        <begin position="8"/>
        <end position="67"/>
    </location>
</feature>
<evidence type="ECO:0000313" key="2">
    <source>
        <dbReference type="EMBL" id="OIN07121.1"/>
    </source>
</evidence>
<dbReference type="SUPFAM" id="SSF53098">
    <property type="entry name" value="Ribonuclease H-like"/>
    <property type="match status" value="1"/>
</dbReference>
<dbReference type="GO" id="GO:0015074">
    <property type="term" value="P:DNA integration"/>
    <property type="evidence" value="ECO:0007669"/>
    <property type="project" value="InterPro"/>
</dbReference>
<gene>
    <name evidence="2" type="ORF">BFR47_16805</name>
</gene>
<dbReference type="EMBL" id="MDKE01000039">
    <property type="protein sequence ID" value="OIN07121.1"/>
    <property type="molecule type" value="Genomic_DNA"/>
</dbReference>
<evidence type="ECO:0000259" key="1">
    <source>
        <dbReference type="Pfam" id="PF00665"/>
    </source>
</evidence>
<dbReference type="InterPro" id="IPR050900">
    <property type="entry name" value="Transposase_IS3/IS150/IS904"/>
</dbReference>
<dbReference type="Pfam" id="PF00665">
    <property type="entry name" value="rve"/>
    <property type="match status" value="1"/>
</dbReference>
<accession>A0A1J4QBM2</accession>
<dbReference type="Gene3D" id="3.30.420.10">
    <property type="entry name" value="Ribonuclease H-like superfamily/Ribonuclease H"/>
    <property type="match status" value="1"/>
</dbReference>
<dbReference type="PANTHER" id="PTHR46889">
    <property type="entry name" value="TRANSPOSASE INSF FOR INSERTION SEQUENCE IS3B-RELATED"/>
    <property type="match status" value="1"/>
</dbReference>
<name>A0A1J4QBM2_9GAMM</name>
<organism evidence="2 3">
    <name type="scientific">Oceanisphaera psychrotolerans</name>
    <dbReference type="NCBI Taxonomy" id="1414654"/>
    <lineage>
        <taxon>Bacteria</taxon>
        <taxon>Pseudomonadati</taxon>
        <taxon>Pseudomonadota</taxon>
        <taxon>Gammaproteobacteria</taxon>
        <taxon>Aeromonadales</taxon>
        <taxon>Aeromonadaceae</taxon>
        <taxon>Oceanisphaera</taxon>
    </lineage>
</organism>
<dbReference type="InterPro" id="IPR001584">
    <property type="entry name" value="Integrase_cat-core"/>
</dbReference>
<dbReference type="AlphaFoldDB" id="A0A1J4QBM2"/>
<comment type="caution">
    <text evidence="2">The sequence shown here is derived from an EMBL/GenBank/DDBJ whole genome shotgun (WGS) entry which is preliminary data.</text>
</comment>
<dbReference type="InterPro" id="IPR036397">
    <property type="entry name" value="RNaseH_sf"/>
</dbReference>
<dbReference type="InterPro" id="IPR012337">
    <property type="entry name" value="RNaseH-like_sf"/>
</dbReference>
<keyword evidence="3" id="KW-1185">Reference proteome</keyword>
<evidence type="ECO:0000313" key="3">
    <source>
        <dbReference type="Proteomes" id="UP000243073"/>
    </source>
</evidence>
<dbReference type="OrthoDB" id="9813126at2"/>
<dbReference type="GO" id="GO:0003676">
    <property type="term" value="F:nucleic acid binding"/>
    <property type="evidence" value="ECO:0007669"/>
    <property type="project" value="InterPro"/>
</dbReference>
<proteinExistence type="predicted"/>
<protein>
    <recommendedName>
        <fullName evidence="1">Integrase catalytic domain-containing protein</fullName>
    </recommendedName>
</protein>
<sequence>MRGYQLIWAGSRWCYLATVMDLYCRRVVGWALSHRPDAELAARARDMAYEQRGKPSGFLFHSDQGANM</sequence>
<reference evidence="2 3" key="1">
    <citation type="submission" date="2016-07" db="EMBL/GenBank/DDBJ databases">
        <title>Draft Genome Sequence of Oceanisphaera psychrotolerans, isolated from coastal sediment samples.</title>
        <authorList>
            <person name="Zhuo S."/>
            <person name="Ruan Z."/>
        </authorList>
    </citation>
    <scope>NUCLEOTIDE SEQUENCE [LARGE SCALE GENOMIC DNA]</scope>
    <source>
        <strain evidence="2 3">LAM-WHM-ZC</strain>
    </source>
</reference>